<evidence type="ECO:0000256" key="2">
    <source>
        <dbReference type="ARBA" id="ARBA00004874"/>
    </source>
</evidence>
<comment type="similarity">
    <text evidence="3">Belongs to the 6-phosphogluconate dehydrogenase family.</text>
</comment>
<evidence type="ECO:0000256" key="9">
    <source>
        <dbReference type="ARBA" id="ARBA00048640"/>
    </source>
</evidence>
<comment type="function">
    <text evidence="1">Catalyzes the oxidative decarboxylation of 6-phosphogluconate to ribulose 5-phosphate and CO(2), with concomitant reduction of NADP to NADPH.</text>
</comment>
<dbReference type="Pfam" id="PF00393">
    <property type="entry name" value="6PGD"/>
    <property type="match status" value="1"/>
</dbReference>
<dbReference type="PANTHER" id="PTHR11811">
    <property type="entry name" value="6-PHOSPHOGLUCONATE DEHYDROGENASE"/>
    <property type="match status" value="1"/>
</dbReference>
<reference evidence="11 12" key="1">
    <citation type="submission" date="2018-06" db="EMBL/GenBank/DDBJ databases">
        <authorList>
            <consortium name="Pathogen Informatics"/>
            <person name="Doyle S."/>
        </authorList>
    </citation>
    <scope>NUCLEOTIDE SEQUENCE [LARGE SCALE GENOMIC DNA]</scope>
    <source>
        <strain evidence="11 12">NCTC5664</strain>
    </source>
</reference>
<dbReference type="SUPFAM" id="SSF48179">
    <property type="entry name" value="6-phosphogluconate dehydrogenase C-terminal domain-like"/>
    <property type="match status" value="1"/>
</dbReference>
<dbReference type="Gene3D" id="1.10.1040.10">
    <property type="entry name" value="N-(1-d-carboxylethyl)-l-norvaline Dehydrogenase, domain 2"/>
    <property type="match status" value="1"/>
</dbReference>
<protein>
    <recommendedName>
        <fullName evidence="5">6-phosphogluconate dehydrogenase, decarboxylating</fullName>
        <ecNumber evidence="4">1.1.1.44</ecNumber>
    </recommendedName>
</protein>
<evidence type="ECO:0000256" key="5">
    <source>
        <dbReference type="ARBA" id="ARBA00018193"/>
    </source>
</evidence>
<comment type="catalytic activity">
    <reaction evidence="9">
        <text>6-phospho-D-gluconate + NADP(+) = D-ribulose 5-phosphate + CO2 + NADPH</text>
        <dbReference type="Rhea" id="RHEA:10116"/>
        <dbReference type="ChEBI" id="CHEBI:16526"/>
        <dbReference type="ChEBI" id="CHEBI:57783"/>
        <dbReference type="ChEBI" id="CHEBI:58121"/>
        <dbReference type="ChEBI" id="CHEBI:58349"/>
        <dbReference type="ChEBI" id="CHEBI:58759"/>
        <dbReference type="EC" id="1.1.1.44"/>
    </reaction>
</comment>
<evidence type="ECO:0000313" key="11">
    <source>
        <dbReference type="EMBL" id="SUK94601.1"/>
    </source>
</evidence>
<feature type="domain" description="6-phosphogluconate dehydrogenase C-terminal" evidence="10">
    <location>
        <begin position="1"/>
        <end position="183"/>
    </location>
</feature>
<dbReference type="InterPro" id="IPR008927">
    <property type="entry name" value="6-PGluconate_DH-like_C_sf"/>
</dbReference>
<keyword evidence="6 11" id="KW-0560">Oxidoreductase</keyword>
<dbReference type="Gene3D" id="1.20.5.320">
    <property type="entry name" value="6-Phosphogluconate Dehydrogenase, domain 3"/>
    <property type="match status" value="1"/>
</dbReference>
<accession>A0A380E3Y2</accession>
<dbReference type="GO" id="GO:0004616">
    <property type="term" value="F:phosphogluconate dehydrogenase (decarboxylating) activity"/>
    <property type="evidence" value="ECO:0007669"/>
    <property type="project" value="UniProtKB-EC"/>
</dbReference>
<evidence type="ECO:0000256" key="3">
    <source>
        <dbReference type="ARBA" id="ARBA00008419"/>
    </source>
</evidence>
<proteinExistence type="inferred from homology"/>
<keyword evidence="7" id="KW-0311">Gluconate utilization</keyword>
<dbReference type="AlphaFoldDB" id="A0A380E3Y2"/>
<evidence type="ECO:0000256" key="8">
    <source>
        <dbReference type="ARBA" id="ARBA00023126"/>
    </source>
</evidence>
<evidence type="ECO:0000259" key="10">
    <source>
        <dbReference type="SMART" id="SM01350"/>
    </source>
</evidence>
<dbReference type="FunFam" id="1.20.5.320:FF:000001">
    <property type="entry name" value="6-phosphogluconate dehydrogenase, decarboxylating"/>
    <property type="match status" value="1"/>
</dbReference>
<dbReference type="SMART" id="SM01350">
    <property type="entry name" value="6PGD"/>
    <property type="match status" value="1"/>
</dbReference>
<evidence type="ECO:0000256" key="1">
    <source>
        <dbReference type="ARBA" id="ARBA00002526"/>
    </source>
</evidence>
<gene>
    <name evidence="11" type="primary">gnd_1</name>
    <name evidence="11" type="ORF">NCTC5664_03419</name>
</gene>
<dbReference type="GO" id="GO:0006098">
    <property type="term" value="P:pentose-phosphate shunt"/>
    <property type="evidence" value="ECO:0007669"/>
    <property type="project" value="UniProtKB-KW"/>
</dbReference>
<comment type="pathway">
    <text evidence="2">Carbohydrate degradation; pentose phosphate pathway; D-ribulose 5-phosphate from D-glucose 6-phosphate (oxidative stage): step 3/3.</text>
</comment>
<dbReference type="GO" id="GO:0019521">
    <property type="term" value="P:D-gluconate metabolic process"/>
    <property type="evidence" value="ECO:0007669"/>
    <property type="project" value="UniProtKB-KW"/>
</dbReference>
<dbReference type="Proteomes" id="UP000254502">
    <property type="component" value="Unassembled WGS sequence"/>
</dbReference>
<dbReference type="InterPro" id="IPR006183">
    <property type="entry name" value="Pgluconate_DH"/>
</dbReference>
<evidence type="ECO:0000256" key="7">
    <source>
        <dbReference type="ARBA" id="ARBA00023064"/>
    </source>
</evidence>
<evidence type="ECO:0000256" key="4">
    <source>
        <dbReference type="ARBA" id="ARBA00013011"/>
    </source>
</evidence>
<keyword evidence="8" id="KW-0570">Pentose shunt</keyword>
<dbReference type="EMBL" id="UHAQ01000004">
    <property type="protein sequence ID" value="SUK94601.1"/>
    <property type="molecule type" value="Genomic_DNA"/>
</dbReference>
<dbReference type="EC" id="1.1.1.44" evidence="4"/>
<evidence type="ECO:0000256" key="6">
    <source>
        <dbReference type="ARBA" id="ARBA00023002"/>
    </source>
</evidence>
<dbReference type="InterPro" id="IPR006114">
    <property type="entry name" value="6PGDH_C"/>
</dbReference>
<name>A0A380E3Y2_STAAU</name>
<organism evidence="11 12">
    <name type="scientific">Staphylococcus aureus</name>
    <dbReference type="NCBI Taxonomy" id="1280"/>
    <lineage>
        <taxon>Bacteria</taxon>
        <taxon>Bacillati</taxon>
        <taxon>Bacillota</taxon>
        <taxon>Bacilli</taxon>
        <taxon>Bacillales</taxon>
        <taxon>Staphylococcaceae</taxon>
        <taxon>Staphylococcus</taxon>
    </lineage>
</organism>
<dbReference type="InterPro" id="IPR013328">
    <property type="entry name" value="6PGD_dom2"/>
</dbReference>
<sequence length="185" mass="21247">MHVFISSIKEERVNASKELNGPKASFDGDKKDFLEKIRKALYMSKICSYAQGFAQMRKASEDNEWNLKLGDLAMIWREGCIIRAQFLQKIKDAYDNNPGLQNLLLDPYFKNIVTEYQDALRDVVATGVQNGVPTPGFSSSINYYDSYRAADLPANLIQAQRDYFGAHTYERKDKEGVFHTQWIEE</sequence>
<evidence type="ECO:0000313" key="12">
    <source>
        <dbReference type="Proteomes" id="UP000254502"/>
    </source>
</evidence>